<keyword evidence="3" id="KW-0378">Hydrolase</keyword>
<dbReference type="AlphaFoldDB" id="A0AAP8QF65"/>
<dbReference type="Proteomes" id="UP000239759">
    <property type="component" value="Unassembled WGS sequence"/>
</dbReference>
<accession>A0AAP8QF65</accession>
<feature type="domain" description="Endonuclease GajA/Old nuclease/RecF-like AAA" evidence="1">
    <location>
        <begin position="1"/>
        <end position="382"/>
    </location>
</feature>
<dbReference type="GO" id="GO:0004519">
    <property type="term" value="F:endonuclease activity"/>
    <property type="evidence" value="ECO:0007669"/>
    <property type="project" value="UniProtKB-KW"/>
</dbReference>
<sequence length="702" mass="80656">MYISKLVIRNFRNFKNAIFHFQKGVNTLIGENSSGKTNAFEALRLLIDDSLPRNATKLSESDFNRDLNDWRGHWIIISILLKDLDTSEGSQILRHSIGAMDESNSGTYTMIFRPNFAIRKQLHQNSGDRELVLPILESLTIDEYETVYFCRGTADFSNEDVYKTYIGDFEQLIFPNPEILHQDILGSQQPNIFSFTNEVSCTYVKALRDVVSDFRNLRNNPLIHLLKEQSDEFKRHTHITEKIRELNETIADLGEIRELSTGIKQSLKNTIGITFAPSINIKSELPDDMEKLLYSLTLWVGDTYDGDYQGKIREMSLGGANLIYLSLKLLEYEYKKSTDKVAHFLLIEEPEAHIHTHIQKTLFERYHYQKTQVIITTHSTHISSASKIRSVNILGKGTHYSQIFHPSNGLGEEACIRIERYLDAVRSTLLFAKSVILVEGDAEMVLVPALIKTIFGTSLDELGISLINMSSTVFTNIASLFHEDRIQRKCSIITDLDTSIVDLPNDPKNDSDFVRDCRNSQIKGLERNGKLNEFCRNNVWISPFYAKYTFEVDFLLTGNAHTIEKCIEKIYVREHDKQESITKIKEQDVSICGKEILRLANKVGKGWFSLIVAENLKYDAKIPHYILEALAFSGDHITKNHMENMIVYRLGEFKTNRVIDEGLYQHYLQILKSEDIDGLIQEFLLYFHDDTLSAFIHLLGYK</sequence>
<dbReference type="CDD" id="cd01026">
    <property type="entry name" value="TOPRIM_OLD"/>
    <property type="match status" value="1"/>
</dbReference>
<keyword evidence="3" id="KW-0540">Nuclease</keyword>
<dbReference type="InterPro" id="IPR027417">
    <property type="entry name" value="P-loop_NTPase"/>
</dbReference>
<feature type="domain" description="OLD protein-like TOPRIM" evidence="2">
    <location>
        <begin position="430"/>
        <end position="497"/>
    </location>
</feature>
<evidence type="ECO:0000259" key="2">
    <source>
        <dbReference type="Pfam" id="PF20469"/>
    </source>
</evidence>
<keyword evidence="3" id="KW-0255">Endonuclease</keyword>
<dbReference type="PANTHER" id="PTHR43581:SF4">
    <property type="entry name" value="ATP_GTP PHOSPHATASE"/>
    <property type="match status" value="1"/>
</dbReference>
<dbReference type="Pfam" id="PF13175">
    <property type="entry name" value="AAA_15"/>
    <property type="match status" value="1"/>
</dbReference>
<dbReference type="Pfam" id="PF20469">
    <property type="entry name" value="OLD-like_TOPRIM"/>
    <property type="match status" value="1"/>
</dbReference>
<dbReference type="PANTHER" id="PTHR43581">
    <property type="entry name" value="ATP/GTP PHOSPHATASE"/>
    <property type="match status" value="1"/>
</dbReference>
<reference evidence="3 4" key="1">
    <citation type="submission" date="2018-02" db="EMBL/GenBank/DDBJ databases">
        <title>Comparative analysis of genomes of three Brevibacillus laterosporus strains producers of potent antimicrobials isolated from silage.</title>
        <authorList>
            <person name="Kojic M."/>
            <person name="Miljkovic M."/>
            <person name="Studholme D."/>
            <person name="Filipic B."/>
        </authorList>
    </citation>
    <scope>NUCLEOTIDE SEQUENCE [LARGE SCALE GENOMIC DNA]</scope>
    <source>
        <strain evidence="3 4">BGSP11</strain>
    </source>
</reference>
<evidence type="ECO:0000259" key="1">
    <source>
        <dbReference type="Pfam" id="PF13175"/>
    </source>
</evidence>
<organism evidence="3 4">
    <name type="scientific">Brevibacillus laterosporus</name>
    <name type="common">Bacillus laterosporus</name>
    <dbReference type="NCBI Taxonomy" id="1465"/>
    <lineage>
        <taxon>Bacteria</taxon>
        <taxon>Bacillati</taxon>
        <taxon>Bacillota</taxon>
        <taxon>Bacilli</taxon>
        <taxon>Bacillales</taxon>
        <taxon>Paenibacillaceae</taxon>
        <taxon>Brevibacillus</taxon>
    </lineage>
</organism>
<dbReference type="EMBL" id="PRKQ01000005">
    <property type="protein sequence ID" value="PPB08865.1"/>
    <property type="molecule type" value="Genomic_DNA"/>
</dbReference>
<protein>
    <submittedName>
        <fullName evidence="3">ATP-dependent endonuclease</fullName>
    </submittedName>
</protein>
<dbReference type="SUPFAM" id="SSF52540">
    <property type="entry name" value="P-loop containing nucleoside triphosphate hydrolases"/>
    <property type="match status" value="1"/>
</dbReference>
<dbReference type="InterPro" id="IPR051396">
    <property type="entry name" value="Bact_Antivir_Def_Nuclease"/>
</dbReference>
<evidence type="ECO:0000313" key="3">
    <source>
        <dbReference type="EMBL" id="PPB08865.1"/>
    </source>
</evidence>
<dbReference type="InterPro" id="IPR041685">
    <property type="entry name" value="AAA_GajA/Old/RecF-like"/>
</dbReference>
<comment type="caution">
    <text evidence="3">The sequence shown here is derived from an EMBL/GenBank/DDBJ whole genome shotgun (WGS) entry which is preliminary data.</text>
</comment>
<dbReference type="Gene3D" id="3.40.50.300">
    <property type="entry name" value="P-loop containing nucleotide triphosphate hydrolases"/>
    <property type="match status" value="1"/>
</dbReference>
<evidence type="ECO:0000313" key="4">
    <source>
        <dbReference type="Proteomes" id="UP000239759"/>
    </source>
</evidence>
<dbReference type="InterPro" id="IPR034139">
    <property type="entry name" value="TOPRIM_OLD"/>
</dbReference>
<name>A0AAP8QF65_BRELA</name>
<proteinExistence type="predicted"/>
<gene>
    <name evidence="3" type="ORF">C4A77_06150</name>
</gene>
<dbReference type="RefSeq" id="WP_104031165.1">
    <property type="nucleotide sequence ID" value="NZ_PRKQ01000005.1"/>
</dbReference>